<evidence type="ECO:0000313" key="2">
    <source>
        <dbReference type="EMBL" id="TCS87337.1"/>
    </source>
</evidence>
<evidence type="ECO:0000259" key="1">
    <source>
        <dbReference type="Pfam" id="PF13229"/>
    </source>
</evidence>
<dbReference type="Gene3D" id="2.160.20.10">
    <property type="entry name" value="Single-stranded right-handed beta-helix, Pectin lyase-like"/>
    <property type="match status" value="2"/>
</dbReference>
<dbReference type="Pfam" id="PF13229">
    <property type="entry name" value="Beta_helix"/>
    <property type="match status" value="2"/>
</dbReference>
<dbReference type="RefSeq" id="WP_132129132.1">
    <property type="nucleotide sequence ID" value="NZ_CP042432.1"/>
</dbReference>
<dbReference type="SMART" id="SM00710">
    <property type="entry name" value="PbH1"/>
    <property type="match status" value="6"/>
</dbReference>
<dbReference type="SUPFAM" id="SSF51126">
    <property type="entry name" value="Pectin lyase-like"/>
    <property type="match status" value="1"/>
</dbReference>
<name>A0A4R3KS45_9SPHI</name>
<feature type="domain" description="Right handed beta helix" evidence="1">
    <location>
        <begin position="426"/>
        <end position="559"/>
    </location>
</feature>
<dbReference type="PANTHER" id="PTHR36453:SF1">
    <property type="entry name" value="RIGHT HANDED BETA HELIX DOMAIN-CONTAINING PROTEIN"/>
    <property type="match status" value="1"/>
</dbReference>
<reference evidence="2 3" key="1">
    <citation type="submission" date="2019-03" db="EMBL/GenBank/DDBJ databases">
        <title>Genomic Encyclopedia of Type Strains, Phase IV (KMG-IV): sequencing the most valuable type-strain genomes for metagenomic binning, comparative biology and taxonomic classification.</title>
        <authorList>
            <person name="Goeker M."/>
        </authorList>
    </citation>
    <scope>NUCLEOTIDE SEQUENCE [LARGE SCALE GENOMIC DNA]</scope>
    <source>
        <strain evidence="2 3">DSM 21100</strain>
    </source>
</reference>
<dbReference type="OrthoDB" id="9763537at2"/>
<feature type="domain" description="Right handed beta helix" evidence="1">
    <location>
        <begin position="322"/>
        <end position="401"/>
    </location>
</feature>
<organism evidence="2 3">
    <name type="scientific">Anseongella ginsenosidimutans</name>
    <dbReference type="NCBI Taxonomy" id="496056"/>
    <lineage>
        <taxon>Bacteria</taxon>
        <taxon>Pseudomonadati</taxon>
        <taxon>Bacteroidota</taxon>
        <taxon>Sphingobacteriia</taxon>
        <taxon>Sphingobacteriales</taxon>
        <taxon>Sphingobacteriaceae</taxon>
        <taxon>Anseongella</taxon>
    </lineage>
</organism>
<dbReference type="InterPro" id="IPR006626">
    <property type="entry name" value="PbH1"/>
</dbReference>
<dbReference type="EMBL" id="SMAD01000005">
    <property type="protein sequence ID" value="TCS87337.1"/>
    <property type="molecule type" value="Genomic_DNA"/>
</dbReference>
<accession>A0A4R3KS45</accession>
<dbReference type="InterPro" id="IPR039448">
    <property type="entry name" value="Beta_helix"/>
</dbReference>
<dbReference type="GO" id="GO:0016829">
    <property type="term" value="F:lyase activity"/>
    <property type="evidence" value="ECO:0007669"/>
    <property type="project" value="UniProtKB-KW"/>
</dbReference>
<proteinExistence type="predicted"/>
<dbReference type="Proteomes" id="UP000295807">
    <property type="component" value="Unassembled WGS sequence"/>
</dbReference>
<protein>
    <submittedName>
        <fullName evidence="2">Parallel beta helix pectate lyase-like protein</fullName>
    </submittedName>
</protein>
<evidence type="ECO:0000313" key="3">
    <source>
        <dbReference type="Proteomes" id="UP000295807"/>
    </source>
</evidence>
<sequence length="672" mass="76111">MNKILPLFAGCFFIYLLAGFNVRTNPVPLEKEITYYVSARGNDSGQGTKKLPFKTIQKARDVIRQLPADNRPSVTVLIQGGTYYLQHPVIFNKEDAGTESAPVIYKAVKGETPVFTGSVALDNWEPVKDQEVLQHVNPEIRRKLYVRDLAAAGITNYGDPAEKGRRPALYCNQQLQTLARWPNKGFTRSGKAKGKTPLPEVWTGEKGTKEGIFEYLDERIDKWATSPDIRLGGYWFWDWSEQYHEVERIDAGANTIYIRQPYHGYGYKDQLNFFGMNILSELDQPGEWYLDRRKGKLYWYPPVDMASSPTVSLTIYDQPYMVEMNDASYLQIEGLYFQESRGSGILIKGGSRNLVKNCSVERLGTDGIHIEGGSHHGVSGTYLGHLGYSGLRVIGGDRATLEPGGHYVEHCIVEHFSLFKRTYEPAVYMQGCGNSIRHNRFQYSSSSAMRLEGNDFLVEFNEIGHVVNESDDQGGLDAWYNPTYRGNIIRYNYWHDITGGSHAGAAGVRLDDMISGYTVYGNIFERCGSKNFGGVQIHGGKDNIIDNNLFLDCQYAVSFTLWGKDRWLRELDKPQMKKKLYEEVDITSPAYMQKYPELARLKENADVNILRNNLAIGAKSLFKNGQDQVAAGNHLISREEKKELSDYLSPRFLKSYGLQPIPFDKIGPQKKQ</sequence>
<gene>
    <name evidence="2" type="ORF">EDD80_105151</name>
</gene>
<dbReference type="PANTHER" id="PTHR36453">
    <property type="entry name" value="SECRETED PROTEIN-RELATED"/>
    <property type="match status" value="1"/>
</dbReference>
<dbReference type="InterPro" id="IPR011050">
    <property type="entry name" value="Pectin_lyase_fold/virulence"/>
</dbReference>
<keyword evidence="2" id="KW-0456">Lyase</keyword>
<dbReference type="InterPro" id="IPR012334">
    <property type="entry name" value="Pectin_lyas_fold"/>
</dbReference>
<dbReference type="AlphaFoldDB" id="A0A4R3KS45"/>
<keyword evidence="3" id="KW-1185">Reference proteome</keyword>
<comment type="caution">
    <text evidence="2">The sequence shown here is derived from an EMBL/GenBank/DDBJ whole genome shotgun (WGS) entry which is preliminary data.</text>
</comment>